<dbReference type="AlphaFoldDB" id="A0A9D3U631"/>
<evidence type="ECO:0000313" key="2">
    <source>
        <dbReference type="Proteomes" id="UP000828251"/>
    </source>
</evidence>
<proteinExistence type="predicted"/>
<name>A0A9D3U631_9ROSI</name>
<comment type="caution">
    <text evidence="1">The sequence shown here is derived from an EMBL/GenBank/DDBJ whole genome shotgun (WGS) entry which is preliminary data.</text>
</comment>
<gene>
    <name evidence="1" type="ORF">J1N35_042727</name>
</gene>
<reference evidence="1 2" key="1">
    <citation type="journal article" date="2021" name="Plant Biotechnol. J.">
        <title>Multi-omics assisted identification of the key and species-specific regulatory components of drought-tolerant mechanisms in Gossypium stocksii.</title>
        <authorList>
            <person name="Yu D."/>
            <person name="Ke L."/>
            <person name="Zhang D."/>
            <person name="Wu Y."/>
            <person name="Sun Y."/>
            <person name="Mei J."/>
            <person name="Sun J."/>
            <person name="Sun Y."/>
        </authorList>
    </citation>
    <scope>NUCLEOTIDE SEQUENCE [LARGE SCALE GENOMIC DNA]</scope>
    <source>
        <strain evidence="2">cv. E1</strain>
        <tissue evidence="1">Leaf</tissue>
    </source>
</reference>
<dbReference type="OrthoDB" id="1640012at2759"/>
<sequence>MNAKLLKENTYLKKENAKLIKKVKAKGSLLTGELINLKKTQRKLSETKPKLKKFNFDSEKLDEVLATRSRDPGKEGFGYMDKEKVVMKSPTVFVKATNCVDLGK</sequence>
<dbReference type="EMBL" id="JAIQCV010000013">
    <property type="protein sequence ID" value="KAH1030553.1"/>
    <property type="molecule type" value="Genomic_DNA"/>
</dbReference>
<accession>A0A9D3U631</accession>
<dbReference type="Proteomes" id="UP000828251">
    <property type="component" value="Unassembled WGS sequence"/>
</dbReference>
<evidence type="ECO:0000313" key="1">
    <source>
        <dbReference type="EMBL" id="KAH1030553.1"/>
    </source>
</evidence>
<keyword evidence="2" id="KW-1185">Reference proteome</keyword>
<organism evidence="1 2">
    <name type="scientific">Gossypium stocksii</name>
    <dbReference type="NCBI Taxonomy" id="47602"/>
    <lineage>
        <taxon>Eukaryota</taxon>
        <taxon>Viridiplantae</taxon>
        <taxon>Streptophyta</taxon>
        <taxon>Embryophyta</taxon>
        <taxon>Tracheophyta</taxon>
        <taxon>Spermatophyta</taxon>
        <taxon>Magnoliopsida</taxon>
        <taxon>eudicotyledons</taxon>
        <taxon>Gunneridae</taxon>
        <taxon>Pentapetalae</taxon>
        <taxon>rosids</taxon>
        <taxon>malvids</taxon>
        <taxon>Malvales</taxon>
        <taxon>Malvaceae</taxon>
        <taxon>Malvoideae</taxon>
        <taxon>Gossypium</taxon>
    </lineage>
</organism>
<protein>
    <submittedName>
        <fullName evidence="1">Uncharacterized protein</fullName>
    </submittedName>
</protein>